<dbReference type="Proteomes" id="UP001174936">
    <property type="component" value="Unassembled WGS sequence"/>
</dbReference>
<evidence type="ECO:0000256" key="1">
    <source>
        <dbReference type="SAM" id="SignalP"/>
    </source>
</evidence>
<feature type="chain" id="PRO_5041245225" description="AA1-like domain-containing protein" evidence="1">
    <location>
        <begin position="19"/>
        <end position="164"/>
    </location>
</feature>
<accession>A0AA40CKM6</accession>
<dbReference type="EMBL" id="JAULSV010000006">
    <property type="protein sequence ID" value="KAK0641902.1"/>
    <property type="molecule type" value="Genomic_DNA"/>
</dbReference>
<keyword evidence="1" id="KW-0732">Signal</keyword>
<organism evidence="2 3">
    <name type="scientific">Cercophora newfieldiana</name>
    <dbReference type="NCBI Taxonomy" id="92897"/>
    <lineage>
        <taxon>Eukaryota</taxon>
        <taxon>Fungi</taxon>
        <taxon>Dikarya</taxon>
        <taxon>Ascomycota</taxon>
        <taxon>Pezizomycotina</taxon>
        <taxon>Sordariomycetes</taxon>
        <taxon>Sordariomycetidae</taxon>
        <taxon>Sordariales</taxon>
        <taxon>Lasiosphaeriaceae</taxon>
        <taxon>Cercophora</taxon>
    </lineage>
</organism>
<dbReference type="AlphaFoldDB" id="A0AA40CKM6"/>
<protein>
    <recommendedName>
        <fullName evidence="4">AA1-like domain-containing protein</fullName>
    </recommendedName>
</protein>
<evidence type="ECO:0000313" key="3">
    <source>
        <dbReference type="Proteomes" id="UP001174936"/>
    </source>
</evidence>
<name>A0AA40CKM6_9PEZI</name>
<keyword evidence="3" id="KW-1185">Reference proteome</keyword>
<sequence length="164" mass="16987">MRPPTLLRLVLLGFGVSASPLSNPLADADPCTSFPSWSVSDFTSTAADAVGGDGKATFKLINNLTSVSDTITCNLQVSYRCVITGTPSDKDLIIHVGLRAETLTLQLDRVVGACPGRTAPLHVIGNGELFLECTGTGHGGTVSCVLGPGEDKYVIEGVGMELAP</sequence>
<evidence type="ECO:0000313" key="2">
    <source>
        <dbReference type="EMBL" id="KAK0641902.1"/>
    </source>
</evidence>
<gene>
    <name evidence="2" type="ORF">B0T16DRAFT_461927</name>
</gene>
<feature type="signal peptide" evidence="1">
    <location>
        <begin position="1"/>
        <end position="18"/>
    </location>
</feature>
<comment type="caution">
    <text evidence="2">The sequence shown here is derived from an EMBL/GenBank/DDBJ whole genome shotgun (WGS) entry which is preliminary data.</text>
</comment>
<evidence type="ECO:0008006" key="4">
    <source>
        <dbReference type="Google" id="ProtNLM"/>
    </source>
</evidence>
<proteinExistence type="predicted"/>
<reference evidence="2" key="1">
    <citation type="submission" date="2023-06" db="EMBL/GenBank/DDBJ databases">
        <title>Genome-scale phylogeny and comparative genomics of the fungal order Sordariales.</title>
        <authorList>
            <consortium name="Lawrence Berkeley National Laboratory"/>
            <person name="Hensen N."/>
            <person name="Bonometti L."/>
            <person name="Westerberg I."/>
            <person name="Brannstrom I.O."/>
            <person name="Guillou S."/>
            <person name="Cros-Aarteil S."/>
            <person name="Calhoun S."/>
            <person name="Haridas S."/>
            <person name="Kuo A."/>
            <person name="Mondo S."/>
            <person name="Pangilinan J."/>
            <person name="Riley R."/>
            <person name="Labutti K."/>
            <person name="Andreopoulos B."/>
            <person name="Lipzen A."/>
            <person name="Chen C."/>
            <person name="Yanf M."/>
            <person name="Daum C."/>
            <person name="Ng V."/>
            <person name="Clum A."/>
            <person name="Steindorff A."/>
            <person name="Ohm R."/>
            <person name="Martin F."/>
            <person name="Silar P."/>
            <person name="Natvig D."/>
            <person name="Lalanne C."/>
            <person name="Gautier V."/>
            <person name="Ament-Velasquez S.L."/>
            <person name="Kruys A."/>
            <person name="Hutchinson M.I."/>
            <person name="Powell A.J."/>
            <person name="Barry K."/>
            <person name="Miller A.N."/>
            <person name="Grigoriev I.V."/>
            <person name="Debuchy R."/>
            <person name="Gladieux P."/>
            <person name="Thoren M.H."/>
            <person name="Johannesson H."/>
        </authorList>
    </citation>
    <scope>NUCLEOTIDE SEQUENCE</scope>
    <source>
        <strain evidence="2">SMH2532-1</strain>
    </source>
</reference>